<feature type="compositionally biased region" description="Basic and acidic residues" evidence="10">
    <location>
        <begin position="109"/>
        <end position="128"/>
    </location>
</feature>
<evidence type="ECO:0000256" key="4">
    <source>
        <dbReference type="ARBA" id="ARBA00022763"/>
    </source>
</evidence>
<dbReference type="SMART" id="SM00384">
    <property type="entry name" value="AT_hook"/>
    <property type="match status" value="2"/>
</dbReference>
<comment type="subunit">
    <text evidence="9">Forms a heterodimer with SLX1.</text>
</comment>
<evidence type="ECO:0000256" key="7">
    <source>
        <dbReference type="ARBA" id="ARBA00023242"/>
    </source>
</evidence>
<evidence type="ECO:0000256" key="3">
    <source>
        <dbReference type="ARBA" id="ARBA00022553"/>
    </source>
</evidence>
<dbReference type="PRINTS" id="PR00929">
    <property type="entry name" value="ATHOOK"/>
</dbReference>
<keyword evidence="7 9" id="KW-0539">Nucleus</keyword>
<comment type="PTM">
    <text evidence="9">Phosphorylated in response to DNA damage.</text>
</comment>
<dbReference type="EMBL" id="MU839030">
    <property type="protein sequence ID" value="KAK1763134.1"/>
    <property type="molecule type" value="Genomic_DNA"/>
</dbReference>
<evidence type="ECO:0000256" key="8">
    <source>
        <dbReference type="ARBA" id="ARBA00029496"/>
    </source>
</evidence>
<dbReference type="GO" id="GO:0003677">
    <property type="term" value="F:DNA binding"/>
    <property type="evidence" value="ECO:0007669"/>
    <property type="project" value="InterPro"/>
</dbReference>
<dbReference type="GO" id="GO:0006260">
    <property type="term" value="P:DNA replication"/>
    <property type="evidence" value="ECO:0007669"/>
    <property type="project" value="InterPro"/>
</dbReference>
<feature type="region of interest" description="Disordered" evidence="10">
    <location>
        <begin position="88"/>
        <end position="128"/>
    </location>
</feature>
<keyword evidence="6 9" id="KW-0234">DNA repair</keyword>
<feature type="compositionally biased region" description="Basic and acidic residues" evidence="10">
    <location>
        <begin position="162"/>
        <end position="173"/>
    </location>
</feature>
<name>A0AAJ0BRH7_9PEZI</name>
<keyword evidence="4 9" id="KW-0227">DNA damage</keyword>
<dbReference type="GO" id="GO:0006310">
    <property type="term" value="P:DNA recombination"/>
    <property type="evidence" value="ECO:0007669"/>
    <property type="project" value="UniProtKB-UniRule"/>
</dbReference>
<dbReference type="InterPro" id="IPR018574">
    <property type="entry name" value="Structure-sp_endonuc_su_Slx4"/>
</dbReference>
<feature type="compositionally biased region" description="Low complexity" evidence="10">
    <location>
        <begin position="708"/>
        <end position="727"/>
    </location>
</feature>
<accession>A0AAJ0BRH7</accession>
<organism evidence="11 12">
    <name type="scientific">Phialemonium atrogriseum</name>
    <dbReference type="NCBI Taxonomy" id="1093897"/>
    <lineage>
        <taxon>Eukaryota</taxon>
        <taxon>Fungi</taxon>
        <taxon>Dikarya</taxon>
        <taxon>Ascomycota</taxon>
        <taxon>Pezizomycotina</taxon>
        <taxon>Sordariomycetes</taxon>
        <taxon>Sordariomycetidae</taxon>
        <taxon>Cephalothecales</taxon>
        <taxon>Cephalothecaceae</taxon>
        <taxon>Phialemonium</taxon>
    </lineage>
</organism>
<reference evidence="11" key="1">
    <citation type="submission" date="2023-06" db="EMBL/GenBank/DDBJ databases">
        <title>Genome-scale phylogeny and comparative genomics of the fungal order Sordariales.</title>
        <authorList>
            <consortium name="Lawrence Berkeley National Laboratory"/>
            <person name="Hensen N."/>
            <person name="Bonometti L."/>
            <person name="Westerberg I."/>
            <person name="Brannstrom I.O."/>
            <person name="Guillou S."/>
            <person name="Cros-Aarteil S."/>
            <person name="Calhoun S."/>
            <person name="Haridas S."/>
            <person name="Kuo A."/>
            <person name="Mondo S."/>
            <person name="Pangilinan J."/>
            <person name="Riley R."/>
            <person name="Labutti K."/>
            <person name="Andreopoulos B."/>
            <person name="Lipzen A."/>
            <person name="Chen C."/>
            <person name="Yanf M."/>
            <person name="Daum C."/>
            <person name="Ng V."/>
            <person name="Clum A."/>
            <person name="Steindorff A."/>
            <person name="Ohm R."/>
            <person name="Martin F."/>
            <person name="Silar P."/>
            <person name="Natvig D."/>
            <person name="Lalanne C."/>
            <person name="Gautier V."/>
            <person name="Ament-Velasquez S.L."/>
            <person name="Kruys A."/>
            <person name="Hutchinson M.I."/>
            <person name="Powell A.J."/>
            <person name="Barry K."/>
            <person name="Miller A.N."/>
            <person name="Grigoriev I.V."/>
            <person name="Debuchy R."/>
            <person name="Gladieux P."/>
            <person name="Thoren M.H."/>
            <person name="Johannesson H."/>
        </authorList>
    </citation>
    <scope>NUCLEOTIDE SEQUENCE</scope>
    <source>
        <strain evidence="11">8032-3</strain>
    </source>
</reference>
<dbReference type="Proteomes" id="UP001244011">
    <property type="component" value="Unassembled WGS sequence"/>
</dbReference>
<evidence type="ECO:0000256" key="9">
    <source>
        <dbReference type="HAMAP-Rule" id="MF_03110"/>
    </source>
</evidence>
<dbReference type="GO" id="GO:0006281">
    <property type="term" value="P:DNA repair"/>
    <property type="evidence" value="ECO:0007669"/>
    <property type="project" value="UniProtKB-UniRule"/>
</dbReference>
<evidence type="ECO:0000313" key="11">
    <source>
        <dbReference type="EMBL" id="KAK1763134.1"/>
    </source>
</evidence>
<comment type="subcellular location">
    <subcellularLocation>
        <location evidence="1 9">Nucleus</location>
    </subcellularLocation>
</comment>
<gene>
    <name evidence="9" type="primary">SLX4</name>
    <name evidence="11" type="ORF">QBC33DRAFT_550484</name>
</gene>
<feature type="region of interest" description="Disordered" evidence="10">
    <location>
        <begin position="673"/>
        <end position="776"/>
    </location>
</feature>
<dbReference type="GO" id="GO:0017108">
    <property type="term" value="F:5'-flap endonuclease activity"/>
    <property type="evidence" value="ECO:0007669"/>
    <property type="project" value="InterPro"/>
</dbReference>
<keyword evidence="3 9" id="KW-0597">Phosphoprotein</keyword>
<sequence>MASGGLLFSSPVRAQADSLIVLSSSPEFPSISELIPKTTRRPPLRSGSRAAPIPDDAPKTFTTAASLWRSLDNDEDIIEVDFEKEVKPPARKTTRKPVATSPINFSRDVPPKEKASLSRPTRAVEKEATKIPEQKAMEIVEALPLDDPATLAKEKTRKKTKSAKDTKDTKDGQTKMPKGKVTKPTVKGKSGRKSEVVSRHFRTNTPPAEQIEIEDTIELEPALKRRTDWTPTQDTGSAKLQLDSSPVKEVTSPSLHSGKSAVVSSDAVFKTLRDTYGCKQDEVLARVSSDVAGAVDVLRKRKQLDLLTTSEAKTPETSPVRSKAPKKKPRTITELATAAYRVPQDQDEAADAKPPPGDSLLRYLDADDGGQTGGTGKTVAGKGKIPKKRAKPKTAKKVEPPRQRLLSPASAMRQVSNQDFVFGTSSQLATEQDPGLLRDLQEAMRISNQENDDDVFATPLRSEKFDRPSGNRLWAAGARDTKGDLLSIEVIDLVDSPAILKDLTNPAVINTLVADSAPKQDTKKGQAEPAAPEVKPLDLGNSARCTNTKPRLLSTLEQIVPLKASVPLASAKLPLYPAANSVLNTMDLGDEPPASNQEQNQLMELIQETSTTSSHGEGGEAPRPKYELYTDGQLATALRGYGFKVVKRRTAMIALLDQCWASKNKAAQGSHVPTAALSTSSTTQIKAAPAASAPSATRPRGRPRKETGASTAPSTAMASTSTPASPAKRPRGRPRKDSKTATQPKVTKTKAAASKIAVPQPRESPQLPKASTISRPKAVARSFIEIADSESEDASVFNSSRSASPEPEKTFSSPLPADVSIDEGSTDLSLTASPTSREANLFEFITKAVTTAPRSVDARDPSWHEKMLMYDPVVLEDLAAWLNSGQLDRVGYDSEVAPGEVKKWCESKSVCCLWRFNLNGQERKRF</sequence>
<feature type="region of interest" description="Disordered" evidence="10">
    <location>
        <begin position="33"/>
        <end position="59"/>
    </location>
</feature>
<comment type="caution">
    <text evidence="11">The sequence shown here is derived from an EMBL/GenBank/DDBJ whole genome shotgun (WGS) entry which is preliminary data.</text>
</comment>
<dbReference type="AlphaFoldDB" id="A0AAJ0BRH7"/>
<evidence type="ECO:0000256" key="6">
    <source>
        <dbReference type="ARBA" id="ARBA00023204"/>
    </source>
</evidence>
<feature type="compositionally biased region" description="Polar residues" evidence="10">
    <location>
        <begin position="676"/>
        <end position="685"/>
    </location>
</feature>
<protein>
    <recommendedName>
        <fullName evidence="8 9">Structure-specific endonuclease subunit SLX4</fullName>
    </recommendedName>
</protein>
<feature type="compositionally biased region" description="Polar residues" evidence="10">
    <location>
        <begin position="306"/>
        <end position="320"/>
    </location>
</feature>
<evidence type="ECO:0000256" key="1">
    <source>
        <dbReference type="ARBA" id="ARBA00004123"/>
    </source>
</evidence>
<comment type="similarity">
    <text evidence="2 9">Belongs to the SLX4 family.</text>
</comment>
<dbReference type="InterPro" id="IPR017956">
    <property type="entry name" value="AT_hook_DNA-bd_motif"/>
</dbReference>
<feature type="compositionally biased region" description="Basic residues" evidence="10">
    <location>
        <begin position="384"/>
        <end position="395"/>
    </location>
</feature>
<dbReference type="HAMAP" id="MF_03110">
    <property type="entry name" value="Endonuc_su_Slx4"/>
    <property type="match status" value="1"/>
</dbReference>
<evidence type="ECO:0000313" key="12">
    <source>
        <dbReference type="Proteomes" id="UP001244011"/>
    </source>
</evidence>
<evidence type="ECO:0000256" key="2">
    <source>
        <dbReference type="ARBA" id="ARBA00006661"/>
    </source>
</evidence>
<dbReference type="Pfam" id="PF09494">
    <property type="entry name" value="Slx4"/>
    <property type="match status" value="1"/>
</dbReference>
<comment type="function">
    <text evidence="9">Regulatory subunit of the SLX1-SLX4 structure-specific endonuclease that resolves DNA secondary structures generated during DNA repair and recombination. Has endonuclease activity towards branched DNA substrates, introducing single-strand cuts in duplex DNA close to junctions with ss-DNA.</text>
</comment>
<dbReference type="InterPro" id="IPR027784">
    <property type="entry name" value="Slx4_ascomycetes"/>
</dbReference>
<feature type="region of interest" description="Disordered" evidence="10">
    <location>
        <begin position="302"/>
        <end position="410"/>
    </location>
</feature>
<proteinExistence type="inferred from homology"/>
<dbReference type="GO" id="GO:0033557">
    <property type="term" value="C:Slx1-Slx4 complex"/>
    <property type="evidence" value="ECO:0007669"/>
    <property type="project" value="UniProtKB-UniRule"/>
</dbReference>
<keyword evidence="5 9" id="KW-0233">DNA recombination</keyword>
<feature type="region of interest" description="Disordered" evidence="10">
    <location>
        <begin position="518"/>
        <end position="543"/>
    </location>
</feature>
<keyword evidence="12" id="KW-1185">Reference proteome</keyword>
<feature type="region of interest" description="Disordered" evidence="10">
    <location>
        <begin position="147"/>
        <end position="263"/>
    </location>
</feature>
<evidence type="ECO:0000256" key="10">
    <source>
        <dbReference type="SAM" id="MobiDB-lite"/>
    </source>
</evidence>
<feature type="compositionally biased region" description="Polar residues" evidence="10">
    <location>
        <begin position="229"/>
        <end position="244"/>
    </location>
</feature>
<feature type="compositionally biased region" description="Low complexity" evidence="10">
    <location>
        <begin position="687"/>
        <end position="698"/>
    </location>
</feature>
<feature type="region of interest" description="Disordered" evidence="10">
    <location>
        <begin position="790"/>
        <end position="818"/>
    </location>
</feature>
<evidence type="ECO:0000256" key="5">
    <source>
        <dbReference type="ARBA" id="ARBA00023172"/>
    </source>
</evidence>